<feature type="compositionally biased region" description="Polar residues" evidence="1">
    <location>
        <begin position="517"/>
        <end position="535"/>
    </location>
</feature>
<proteinExistence type="predicted"/>
<accession>A0A3P6U6D1</accession>
<feature type="compositionally biased region" description="Low complexity" evidence="1">
    <location>
        <begin position="234"/>
        <end position="244"/>
    </location>
</feature>
<feature type="compositionally biased region" description="Polar residues" evidence="1">
    <location>
        <begin position="463"/>
        <end position="475"/>
    </location>
</feature>
<feature type="region of interest" description="Disordered" evidence="1">
    <location>
        <begin position="515"/>
        <end position="553"/>
    </location>
</feature>
<protein>
    <submittedName>
        <fullName evidence="2">Uncharacterized protein</fullName>
    </submittedName>
</protein>
<dbReference type="Proteomes" id="UP000277928">
    <property type="component" value="Unassembled WGS sequence"/>
</dbReference>
<feature type="region of interest" description="Disordered" evidence="1">
    <location>
        <begin position="205"/>
        <end position="244"/>
    </location>
</feature>
<sequence>MSEQSSREQMPFTAEQREEALRQLLQQIRLFALQNESLPTGLIPLDRPEMSKRNRETIGSTLTRGVRELFLPPSLPYVQQPSFEEFRQRIDEFQLRYPNRSQYVAPLQTNQQYSRIFQQPYAEQLVLQLPVQPLQQLYAAGAESTVPQVFPQVPQLQSNSSASSTASQQLHIQGAEALFLQPLQQSAQNVQRQNPQGNHFLTEMSQQTTNHWSQSESRQLLSGSEPLQQHNQTSQQPSASSLQQLLQQAQPLIYQSFQQFFNARHPPPPLQQNETPRAHHPNQATPSFLLGTRRGTTTQFAQHVQSDHLSSSLEESLPPGTQQTLLQSVLERSGTKSVNAASTSSLTEVTQLTQQQSNQRPVVQQPQAQIVHEPRKRLTNWNVRTPPAMSQVSEPQLQQQQRSSGTVRNYLEVPDVSLFSLPPQHFMRMIRQQPYNTPSGYASSTQPSGQYHPASFSQPHQLMRESNQQPLSQSPLEGAGPLNERSSSEAVLNDGAVAPVAGGDCDDKESVLGEVSVTETNTSQTCALSEATTESRNSDESQEAATENGFNSTVAADQRMTAINGCFDPRPRLTSPPTNKHSLPLTQLTLNLISAPSRGQQAEANKTDFSKHNVTNHLVDRSASVVEAMESRNRLDQVLHGDLLLTREIASYLADQVAKVESLRNLLSSAVSIDDLR</sequence>
<keyword evidence="3" id="KW-1185">Reference proteome</keyword>
<evidence type="ECO:0000313" key="2">
    <source>
        <dbReference type="EMBL" id="VDK73734.1"/>
    </source>
</evidence>
<dbReference type="OrthoDB" id="10629184at2759"/>
<feature type="compositionally biased region" description="Polar residues" evidence="1">
    <location>
        <begin position="205"/>
        <end position="233"/>
    </location>
</feature>
<evidence type="ECO:0000313" key="3">
    <source>
        <dbReference type="Proteomes" id="UP000277928"/>
    </source>
</evidence>
<feature type="region of interest" description="Disordered" evidence="1">
    <location>
        <begin position="463"/>
        <end position="487"/>
    </location>
</feature>
<feature type="region of interest" description="Disordered" evidence="1">
    <location>
        <begin position="262"/>
        <end position="290"/>
    </location>
</feature>
<dbReference type="EMBL" id="UYRX01000098">
    <property type="protein sequence ID" value="VDK73734.1"/>
    <property type="molecule type" value="Genomic_DNA"/>
</dbReference>
<gene>
    <name evidence="2" type="ORF">NLS_LOCUS2225</name>
</gene>
<feature type="compositionally biased region" description="Polar residues" evidence="1">
    <location>
        <begin position="543"/>
        <end position="553"/>
    </location>
</feature>
<reference evidence="2 3" key="1">
    <citation type="submission" date="2018-08" db="EMBL/GenBank/DDBJ databases">
        <authorList>
            <person name="Laetsch R D."/>
            <person name="Stevens L."/>
            <person name="Kumar S."/>
            <person name="Blaxter L. M."/>
        </authorList>
    </citation>
    <scope>NUCLEOTIDE SEQUENCE [LARGE SCALE GENOMIC DNA]</scope>
</reference>
<evidence type="ECO:0000256" key="1">
    <source>
        <dbReference type="SAM" id="MobiDB-lite"/>
    </source>
</evidence>
<organism evidence="2 3">
    <name type="scientific">Litomosoides sigmodontis</name>
    <name type="common">Filarial nematode worm</name>
    <dbReference type="NCBI Taxonomy" id="42156"/>
    <lineage>
        <taxon>Eukaryota</taxon>
        <taxon>Metazoa</taxon>
        <taxon>Ecdysozoa</taxon>
        <taxon>Nematoda</taxon>
        <taxon>Chromadorea</taxon>
        <taxon>Rhabditida</taxon>
        <taxon>Spirurina</taxon>
        <taxon>Spiruromorpha</taxon>
        <taxon>Filarioidea</taxon>
        <taxon>Onchocercidae</taxon>
        <taxon>Litomosoides</taxon>
    </lineage>
</organism>
<feature type="region of interest" description="Disordered" evidence="1">
    <location>
        <begin position="437"/>
        <end position="456"/>
    </location>
</feature>
<dbReference type="AlphaFoldDB" id="A0A3P6U6D1"/>
<name>A0A3P6U6D1_LITSI</name>